<protein>
    <recommendedName>
        <fullName evidence="6">G-protein coupled receptors family 1 profile domain-containing protein</fullName>
    </recommendedName>
</protein>
<keyword evidence="2 5" id="KW-0812">Transmembrane</keyword>
<dbReference type="EMBL" id="GL379787">
    <property type="protein sequence ID" value="EGT30778.1"/>
    <property type="molecule type" value="Genomic_DNA"/>
</dbReference>
<evidence type="ECO:0000313" key="8">
    <source>
        <dbReference type="Proteomes" id="UP000008068"/>
    </source>
</evidence>
<evidence type="ECO:0000256" key="1">
    <source>
        <dbReference type="ARBA" id="ARBA00004370"/>
    </source>
</evidence>
<dbReference type="Gene3D" id="1.20.1070.10">
    <property type="entry name" value="Rhodopsin 7-helix transmembrane proteins"/>
    <property type="match status" value="1"/>
</dbReference>
<evidence type="ECO:0000256" key="5">
    <source>
        <dbReference type="SAM" id="Phobius"/>
    </source>
</evidence>
<dbReference type="PANTHER" id="PTHR22751:SF288">
    <property type="entry name" value="G-PROTEIN COUPLED RECEPTORS FAMILY 1 PROFILE DOMAIN-CONTAINING PROTEIN"/>
    <property type="match status" value="1"/>
</dbReference>
<evidence type="ECO:0000256" key="3">
    <source>
        <dbReference type="ARBA" id="ARBA00022989"/>
    </source>
</evidence>
<feature type="non-terminal residue" evidence="7">
    <location>
        <position position="349"/>
    </location>
</feature>
<accession>G0M963</accession>
<feature type="transmembrane region" description="Helical" evidence="5">
    <location>
        <begin position="38"/>
        <end position="60"/>
    </location>
</feature>
<comment type="subcellular location">
    <subcellularLocation>
        <location evidence="1">Membrane</location>
    </subcellularLocation>
</comment>
<feature type="transmembrane region" description="Helical" evidence="5">
    <location>
        <begin position="220"/>
        <end position="238"/>
    </location>
</feature>
<keyword evidence="3 5" id="KW-1133">Transmembrane helix</keyword>
<proteinExistence type="predicted"/>
<dbReference type="GO" id="GO:0008528">
    <property type="term" value="F:G protein-coupled peptide receptor activity"/>
    <property type="evidence" value="ECO:0007669"/>
    <property type="project" value="InterPro"/>
</dbReference>
<feature type="transmembrane region" description="Helical" evidence="5">
    <location>
        <begin position="266"/>
        <end position="288"/>
    </location>
</feature>
<feature type="transmembrane region" description="Helical" evidence="5">
    <location>
        <begin position="308"/>
        <end position="328"/>
    </location>
</feature>
<dbReference type="InParanoid" id="G0M963"/>
<organism evidence="8">
    <name type="scientific">Caenorhabditis brenneri</name>
    <name type="common">Nematode worm</name>
    <dbReference type="NCBI Taxonomy" id="135651"/>
    <lineage>
        <taxon>Eukaryota</taxon>
        <taxon>Metazoa</taxon>
        <taxon>Ecdysozoa</taxon>
        <taxon>Nematoda</taxon>
        <taxon>Chromadorea</taxon>
        <taxon>Rhabditida</taxon>
        <taxon>Rhabditina</taxon>
        <taxon>Rhabditomorpha</taxon>
        <taxon>Rhabditoidea</taxon>
        <taxon>Rhabditidae</taxon>
        <taxon>Peloderinae</taxon>
        <taxon>Caenorhabditis</taxon>
    </lineage>
</organism>
<keyword evidence="8" id="KW-1185">Reference proteome</keyword>
<dbReference type="eggNOG" id="ENOG502TFE1">
    <property type="taxonomic scope" value="Eukaryota"/>
</dbReference>
<dbReference type="InterPro" id="IPR017452">
    <property type="entry name" value="GPCR_Rhodpsn_7TM"/>
</dbReference>
<feature type="transmembrane region" description="Helical" evidence="5">
    <location>
        <begin position="72"/>
        <end position="88"/>
    </location>
</feature>
<evidence type="ECO:0000259" key="6">
    <source>
        <dbReference type="PROSITE" id="PS50262"/>
    </source>
</evidence>
<name>G0M963_CAEBE</name>
<dbReference type="PANTHER" id="PTHR22751">
    <property type="entry name" value="G-PROTEIN COUPLED RECEPTOR-RELATED"/>
    <property type="match status" value="1"/>
</dbReference>
<evidence type="ECO:0000313" key="7">
    <source>
        <dbReference type="EMBL" id="EGT30778.1"/>
    </source>
</evidence>
<sequence>MNYCEKKGGSFFPGYRGKSLHFLCWIYYLTLDLNSSFLLHKVTVVVFVIIINILHIIILWQKSVEQSSIFRIMQYVALMDILSNLYYIEQEIDSFTDLLAPLCRSSGTNMTFTVLNIIFGAIRNYSRRCSTWLSFSIVLIRTLVLKYPMNSTISKLSNIKTANYVLLGVLIFCLPIQILECFKYEIIRNPNYESQSKLDVDCRVDNDNFVFKMHSYADGIVSKLIPCILFPVSTYFLMREIRKAEIRQKKMMSSSMQNNFGRTSKLVLYLTLTFFVAEFPLGIVFLLNPSVFDDEVFGPYAIVTSIEGILMLILSATTATHMIICVFMSSQYRETTLLVVRFGYPWKVK</sequence>
<feature type="domain" description="G-protein coupled receptors family 1 profile" evidence="6">
    <location>
        <begin position="51"/>
        <end position="325"/>
    </location>
</feature>
<evidence type="ECO:0000256" key="2">
    <source>
        <dbReference type="ARBA" id="ARBA00022692"/>
    </source>
</evidence>
<dbReference type="Proteomes" id="UP000008068">
    <property type="component" value="Unassembled WGS sequence"/>
</dbReference>
<dbReference type="HOGENOM" id="CLU_043715_1_0_1"/>
<feature type="transmembrane region" description="Helical" evidence="5">
    <location>
        <begin position="161"/>
        <end position="179"/>
    </location>
</feature>
<dbReference type="Pfam" id="PF10324">
    <property type="entry name" value="7TM_GPCR_Srw"/>
    <property type="match status" value="1"/>
</dbReference>
<evidence type="ECO:0000256" key="4">
    <source>
        <dbReference type="ARBA" id="ARBA00023136"/>
    </source>
</evidence>
<dbReference type="AlphaFoldDB" id="G0M963"/>
<keyword evidence="4 5" id="KW-0472">Membrane</keyword>
<dbReference type="OrthoDB" id="5803557at2759"/>
<gene>
    <name evidence="7" type="ORF">CAEBREN_29019</name>
</gene>
<reference evidence="8" key="1">
    <citation type="submission" date="2011-07" db="EMBL/GenBank/DDBJ databases">
        <authorList>
            <consortium name="Caenorhabditis brenneri Sequencing and Analysis Consortium"/>
            <person name="Wilson R.K."/>
        </authorList>
    </citation>
    <scope>NUCLEOTIDE SEQUENCE [LARGE SCALE GENOMIC DNA]</scope>
    <source>
        <strain evidence="8">PB2801</strain>
    </source>
</reference>
<dbReference type="STRING" id="135651.G0M963"/>
<dbReference type="GO" id="GO:0016020">
    <property type="term" value="C:membrane"/>
    <property type="evidence" value="ECO:0007669"/>
    <property type="project" value="UniProtKB-SubCell"/>
</dbReference>
<dbReference type="InterPro" id="IPR019427">
    <property type="entry name" value="7TM_GPCR_serpentine_rcpt_Srw"/>
</dbReference>
<dbReference type="PROSITE" id="PS50262">
    <property type="entry name" value="G_PROTEIN_RECEP_F1_2"/>
    <property type="match status" value="1"/>
</dbReference>
<dbReference type="SUPFAM" id="SSF81321">
    <property type="entry name" value="Family A G protein-coupled receptor-like"/>
    <property type="match status" value="1"/>
</dbReference>